<keyword evidence="13" id="KW-1185">Reference proteome</keyword>
<proteinExistence type="inferred from homology"/>
<dbReference type="Pfam" id="PF05617">
    <property type="entry name" value="Prolamin_like"/>
    <property type="match status" value="1"/>
</dbReference>
<keyword evidence="4 10" id="KW-0732">Signal</keyword>
<protein>
    <recommendedName>
        <fullName evidence="11">Prolamin-like domain-containing protein</fullName>
    </recommendedName>
</protein>
<dbReference type="InterPro" id="IPR008502">
    <property type="entry name" value="Prolamin-like"/>
</dbReference>
<organism evidence="12 13">
    <name type="scientific">Coptis chinensis</name>
    <dbReference type="NCBI Taxonomy" id="261450"/>
    <lineage>
        <taxon>Eukaryota</taxon>
        <taxon>Viridiplantae</taxon>
        <taxon>Streptophyta</taxon>
        <taxon>Embryophyta</taxon>
        <taxon>Tracheophyta</taxon>
        <taxon>Spermatophyta</taxon>
        <taxon>Magnoliopsida</taxon>
        <taxon>Ranunculales</taxon>
        <taxon>Ranunculaceae</taxon>
        <taxon>Coptidoideae</taxon>
        <taxon>Coptis</taxon>
    </lineage>
</organism>
<reference evidence="12 13" key="1">
    <citation type="submission" date="2020-10" db="EMBL/GenBank/DDBJ databases">
        <title>The Coptis chinensis genome and diversification of protoberbering-type alkaloids.</title>
        <authorList>
            <person name="Wang B."/>
            <person name="Shu S."/>
            <person name="Song C."/>
            <person name="Liu Y."/>
        </authorList>
    </citation>
    <scope>NUCLEOTIDE SEQUENCE [LARGE SCALE GENOMIC DNA]</scope>
    <source>
        <strain evidence="12">HL-2020</strain>
        <tissue evidence="12">Leaf</tissue>
    </source>
</reference>
<dbReference type="GO" id="GO:0031410">
    <property type="term" value="C:cytoplasmic vesicle"/>
    <property type="evidence" value="ECO:0007669"/>
    <property type="project" value="UniProtKB-SubCell"/>
</dbReference>
<evidence type="ECO:0000256" key="7">
    <source>
        <dbReference type="ARBA" id="ARBA00034457"/>
    </source>
</evidence>
<feature type="region of interest" description="Disordered" evidence="9">
    <location>
        <begin position="113"/>
        <end position="144"/>
    </location>
</feature>
<evidence type="ECO:0000256" key="2">
    <source>
        <dbReference type="ARBA" id="ARBA00004613"/>
    </source>
</evidence>
<evidence type="ECO:0000256" key="3">
    <source>
        <dbReference type="ARBA" id="ARBA00022525"/>
    </source>
</evidence>
<dbReference type="InterPro" id="IPR044711">
    <property type="entry name" value="EC11-15"/>
</dbReference>
<dbReference type="GO" id="GO:0009567">
    <property type="term" value="P:double fertilization forming a zygote and endosperm"/>
    <property type="evidence" value="ECO:0007669"/>
    <property type="project" value="InterPro"/>
</dbReference>
<evidence type="ECO:0000256" key="9">
    <source>
        <dbReference type="SAM" id="MobiDB-lite"/>
    </source>
</evidence>
<evidence type="ECO:0000256" key="4">
    <source>
        <dbReference type="ARBA" id="ARBA00022729"/>
    </source>
</evidence>
<gene>
    <name evidence="12" type="ORF">IFM89_020514</name>
</gene>
<dbReference type="AlphaFoldDB" id="A0A835LMZ7"/>
<feature type="domain" description="Prolamin-like" evidence="11">
    <location>
        <begin position="49"/>
        <end position="115"/>
    </location>
</feature>
<accession>A0A835LMZ7</accession>
<comment type="similarity">
    <text evidence="8">Belongs to the plant egg cell-secreted peptide family.</text>
</comment>
<evidence type="ECO:0000256" key="1">
    <source>
        <dbReference type="ARBA" id="ARBA00004541"/>
    </source>
</evidence>
<name>A0A835LMZ7_9MAGN</name>
<dbReference type="EMBL" id="JADFTS010000006">
    <property type="protein sequence ID" value="KAF9601598.1"/>
    <property type="molecule type" value="Genomic_DNA"/>
</dbReference>
<sequence length="144" mass="15827">MAFSSKQVNFFFAAVLLTWTIVVSMTVQARPLASGSTLAARLELEEQNQCWKSLMELRACTGEVVLFFLNGETYLGPSCCRAILVIEHKCWVWTAMLKSLGFTDKESAVLRDYCDSTDSSTPPPSPPSPSTVEPTETVSESPLP</sequence>
<comment type="function">
    <text evidence="7">Involved in the regulation of gamete interactions during the double fertilization and to prevent multiple-pollen tube attraction; mediates the redistribution of the gamete fusogen HAP2/GCS1 to the cell surface after secretion upon sperm arrival.</text>
</comment>
<feature type="compositionally biased region" description="Low complexity" evidence="9">
    <location>
        <begin position="130"/>
        <end position="144"/>
    </location>
</feature>
<dbReference type="GO" id="GO:2000008">
    <property type="term" value="P:regulation of protein localization to cell surface"/>
    <property type="evidence" value="ECO:0007669"/>
    <property type="project" value="UniProtKB-ARBA"/>
</dbReference>
<evidence type="ECO:0000256" key="5">
    <source>
        <dbReference type="ARBA" id="ARBA00023279"/>
    </source>
</evidence>
<keyword evidence="5" id="KW-0278">Fertilization</keyword>
<evidence type="ECO:0000256" key="6">
    <source>
        <dbReference type="ARBA" id="ARBA00023329"/>
    </source>
</evidence>
<keyword evidence="6" id="KW-0968">Cytoplasmic vesicle</keyword>
<dbReference type="PANTHER" id="PTHR35293">
    <property type="entry name" value="EGG CELL-SECRETED PROTEIN 1.5"/>
    <property type="match status" value="1"/>
</dbReference>
<dbReference type="GO" id="GO:0005576">
    <property type="term" value="C:extracellular region"/>
    <property type="evidence" value="ECO:0007669"/>
    <property type="project" value="UniProtKB-SubCell"/>
</dbReference>
<keyword evidence="3" id="KW-0964">Secreted</keyword>
<comment type="subcellular location">
    <subcellularLocation>
        <location evidence="1">Cytoplasmic vesicle</location>
    </subcellularLocation>
    <subcellularLocation>
        <location evidence="2">Secreted</location>
    </subcellularLocation>
</comment>
<feature type="chain" id="PRO_5033022202" description="Prolamin-like domain-containing protein" evidence="10">
    <location>
        <begin position="30"/>
        <end position="144"/>
    </location>
</feature>
<dbReference type="PANTHER" id="PTHR35293:SF10">
    <property type="entry name" value="EGG CELL-SECRETED PROTEIN 1.2-RELATED"/>
    <property type="match status" value="1"/>
</dbReference>
<evidence type="ECO:0000313" key="13">
    <source>
        <dbReference type="Proteomes" id="UP000631114"/>
    </source>
</evidence>
<evidence type="ECO:0000256" key="8">
    <source>
        <dbReference type="ARBA" id="ARBA00034484"/>
    </source>
</evidence>
<feature type="signal peptide" evidence="10">
    <location>
        <begin position="1"/>
        <end position="29"/>
    </location>
</feature>
<comment type="caution">
    <text evidence="12">The sequence shown here is derived from an EMBL/GenBank/DDBJ whole genome shotgun (WGS) entry which is preliminary data.</text>
</comment>
<dbReference type="Proteomes" id="UP000631114">
    <property type="component" value="Unassembled WGS sequence"/>
</dbReference>
<dbReference type="OrthoDB" id="782765at2759"/>
<evidence type="ECO:0000256" key="10">
    <source>
        <dbReference type="SAM" id="SignalP"/>
    </source>
</evidence>
<evidence type="ECO:0000259" key="11">
    <source>
        <dbReference type="Pfam" id="PF05617"/>
    </source>
</evidence>
<dbReference type="GO" id="GO:0080155">
    <property type="term" value="P:regulation of double fertilization forming a zygote and endosperm"/>
    <property type="evidence" value="ECO:0007669"/>
    <property type="project" value="UniProtKB-ARBA"/>
</dbReference>
<evidence type="ECO:0000313" key="12">
    <source>
        <dbReference type="EMBL" id="KAF9601598.1"/>
    </source>
</evidence>